<dbReference type="KEGG" id="hyh:D3Y59_14010"/>
<feature type="region of interest" description="Disordered" evidence="1">
    <location>
        <begin position="829"/>
        <end position="893"/>
    </location>
</feature>
<feature type="compositionally biased region" description="Low complexity" evidence="1">
    <location>
        <begin position="831"/>
        <end position="848"/>
    </location>
</feature>
<dbReference type="EMBL" id="CP032317">
    <property type="protein sequence ID" value="AYA38054.1"/>
    <property type="molecule type" value="Genomic_DNA"/>
</dbReference>
<dbReference type="PANTHER" id="PTHR30441:SF8">
    <property type="entry name" value="DUF748 DOMAIN-CONTAINING PROTEIN"/>
    <property type="match status" value="1"/>
</dbReference>
<sequence>MGGVFGNRNSLPTFRPRKFCLKAPFKRKKLIIKLKIFGVRALKWFGYGLLSVLLVGMGLAATLWLGEERIINLFVAAANKHLRTPVQVQKLELSWREDFPRVSILLTNVRVGGSLPLDTVALARVQRLHCSFNAWDVLGGRYRIRTLTVEQGAVQVRLDREGRPNYLILRPDTAAPADNEPVRFDFERVRVRNVAVSYADSSVRQRYRLQAHNLTAALLIAGDTVQVRATGPMRVEGLRVGTDTYFRQREITVRTALAINRATRQVRIQPSEVQIGPATYTVAGNVGWRGPTQLALQLGGKNTDVQSLLALLPPRFSKPLAAYRSEGAVYFGGSVRGEWSGKRYPQVDVRFGCRDASFVHPETRQRVEHVFLAGSFRNGPQASARAAVLELRNVRGRLGGKPFSGSLSYRNLQDPYVRLSLQAELEVADALRFYPVAALQQASGQLRVRAQLAGNLRAFRQNPARAAGEASGELQLRNVRLRLRNPNLGLTQINGSFLLRRNDVAVSDFTGRAGSSDFRLNGLFRNALGWLLLPRQPLRVEADVAAGLLNLDELLQTGSLPTAAGAAPRVTPRGGSYALKLPANIDLDLNATVQQLRFRRFRARALSGAVRLHEQMLTSPGIALTAAAGRLQLRGTLDARQPALLKVSAVAACQQVQLDSLLYVFEDFGQNFITSRHLRGQLSGTAEADMYFGPQLQPLTNKLEAEVRATVRHGELNNFAPAQQLSMLASREQLRRLRFDELTNTIYIQSRTVYVPEMEIRSNVRRASLIRVTGTHTFDQQMDYHLSVPLLPGLRRPALDGALAKGPNLLLHVWGNEDKFRVAYDRERAVAQRQEAGPPAPAGASSGPAGAGSTGAATPAAPAAPGLRGRQPAPAAPHQKKPAAPQPGEYFEL</sequence>
<feature type="compositionally biased region" description="Low complexity" evidence="1">
    <location>
        <begin position="854"/>
        <end position="887"/>
    </location>
</feature>
<gene>
    <name evidence="3" type="ORF">D3Y59_14010</name>
</gene>
<evidence type="ECO:0000256" key="2">
    <source>
        <dbReference type="SAM" id="Phobius"/>
    </source>
</evidence>
<keyword evidence="2" id="KW-1133">Transmembrane helix</keyword>
<feature type="transmembrane region" description="Helical" evidence="2">
    <location>
        <begin position="44"/>
        <end position="65"/>
    </location>
</feature>
<evidence type="ECO:0000313" key="3">
    <source>
        <dbReference type="EMBL" id="AYA38054.1"/>
    </source>
</evidence>
<evidence type="ECO:0000313" key="4">
    <source>
        <dbReference type="Proteomes" id="UP000262802"/>
    </source>
</evidence>
<name>A0A3B7R1S7_9BACT</name>
<organism evidence="3 4">
    <name type="scientific">Hymenobacter oligotrophus</name>
    <dbReference type="NCBI Taxonomy" id="2319843"/>
    <lineage>
        <taxon>Bacteria</taxon>
        <taxon>Pseudomonadati</taxon>
        <taxon>Bacteroidota</taxon>
        <taxon>Cytophagia</taxon>
        <taxon>Cytophagales</taxon>
        <taxon>Hymenobacteraceae</taxon>
        <taxon>Hymenobacter</taxon>
    </lineage>
</organism>
<proteinExistence type="predicted"/>
<keyword evidence="2" id="KW-0472">Membrane</keyword>
<protein>
    <submittedName>
        <fullName evidence="3">Uncharacterized protein</fullName>
    </submittedName>
</protein>
<reference evidence="3 4" key="1">
    <citation type="submission" date="2018-09" db="EMBL/GenBank/DDBJ databases">
        <title>Hymenobacter medium sp. nov., isolated from R2A medium.</title>
        <authorList>
            <person name="Yingchao G."/>
        </authorList>
    </citation>
    <scope>NUCLEOTIDE SEQUENCE [LARGE SCALE GENOMIC DNA]</scope>
    <source>
        <strain evidence="4">sh-6</strain>
    </source>
</reference>
<evidence type="ECO:0000256" key="1">
    <source>
        <dbReference type="SAM" id="MobiDB-lite"/>
    </source>
</evidence>
<keyword evidence="4" id="KW-1185">Reference proteome</keyword>
<dbReference type="PANTHER" id="PTHR30441">
    <property type="entry name" value="DUF748 DOMAIN-CONTAINING PROTEIN"/>
    <property type="match status" value="1"/>
</dbReference>
<dbReference type="InterPro" id="IPR052894">
    <property type="entry name" value="AsmA-related"/>
</dbReference>
<dbReference type="OrthoDB" id="1489065at2"/>
<keyword evidence="2" id="KW-0812">Transmembrane</keyword>
<dbReference type="AlphaFoldDB" id="A0A3B7R1S7"/>
<accession>A0A3B7R1S7</accession>
<dbReference type="GO" id="GO:0005886">
    <property type="term" value="C:plasma membrane"/>
    <property type="evidence" value="ECO:0007669"/>
    <property type="project" value="TreeGrafter"/>
</dbReference>
<dbReference type="GO" id="GO:0090313">
    <property type="term" value="P:regulation of protein targeting to membrane"/>
    <property type="evidence" value="ECO:0007669"/>
    <property type="project" value="TreeGrafter"/>
</dbReference>
<dbReference type="Proteomes" id="UP000262802">
    <property type="component" value="Chromosome"/>
</dbReference>